<sequence>MSPPEHIDLRVASPNLSSASPLVPELAQHSLDPPPPPSLPFRMPRPSSSRLAGPHCGRFQFEKHALCTRVLAAAGLTAQERMASARLIARALRALPFGQLSTEEASVRTACHATDGTPHESVLSINTKPNSALLHVRRLSSAKCPWTARVLLGFVRSFSILRGRGNNAISSAIHYRQPSVPRRLLPPVGKSVQSNDLIARS</sequence>
<reference evidence="2 3" key="1">
    <citation type="submission" date="2019-02" db="EMBL/GenBank/DDBJ databases">
        <title>Genome sequencing of the rare red list fungi Dentipellis fragilis.</title>
        <authorList>
            <person name="Buettner E."/>
            <person name="Kellner H."/>
        </authorList>
    </citation>
    <scope>NUCLEOTIDE SEQUENCE [LARGE SCALE GENOMIC DNA]</scope>
    <source>
        <strain evidence="2 3">DSM 105465</strain>
    </source>
</reference>
<evidence type="ECO:0000256" key="1">
    <source>
        <dbReference type="SAM" id="MobiDB-lite"/>
    </source>
</evidence>
<organism evidence="2 3">
    <name type="scientific">Dentipellis fragilis</name>
    <dbReference type="NCBI Taxonomy" id="205917"/>
    <lineage>
        <taxon>Eukaryota</taxon>
        <taxon>Fungi</taxon>
        <taxon>Dikarya</taxon>
        <taxon>Basidiomycota</taxon>
        <taxon>Agaricomycotina</taxon>
        <taxon>Agaricomycetes</taxon>
        <taxon>Russulales</taxon>
        <taxon>Hericiaceae</taxon>
        <taxon>Dentipellis</taxon>
    </lineage>
</organism>
<name>A0A4Y9XKK1_9AGAM</name>
<dbReference type="Proteomes" id="UP000298327">
    <property type="component" value="Unassembled WGS sequence"/>
</dbReference>
<feature type="region of interest" description="Disordered" evidence="1">
    <location>
        <begin position="26"/>
        <end position="48"/>
    </location>
</feature>
<dbReference type="OrthoDB" id="10456387at2759"/>
<dbReference type="EMBL" id="SEOQ01001801">
    <property type="protein sequence ID" value="TFY50515.1"/>
    <property type="molecule type" value="Genomic_DNA"/>
</dbReference>
<gene>
    <name evidence="2" type="ORF">EVG20_g11472</name>
</gene>
<evidence type="ECO:0000313" key="3">
    <source>
        <dbReference type="Proteomes" id="UP000298327"/>
    </source>
</evidence>
<comment type="caution">
    <text evidence="2">The sequence shown here is derived from an EMBL/GenBank/DDBJ whole genome shotgun (WGS) entry which is preliminary data.</text>
</comment>
<keyword evidence="3" id="KW-1185">Reference proteome</keyword>
<accession>A0A4Y9XKK1</accession>
<dbReference type="AlphaFoldDB" id="A0A4Y9XKK1"/>
<protein>
    <submittedName>
        <fullName evidence="2">Uncharacterized protein</fullName>
    </submittedName>
</protein>
<evidence type="ECO:0000313" key="2">
    <source>
        <dbReference type="EMBL" id="TFY50515.1"/>
    </source>
</evidence>
<proteinExistence type="predicted"/>